<keyword evidence="2" id="KW-1185">Reference proteome</keyword>
<gene>
    <name evidence="1" type="ORF">PC9H_002717</name>
</gene>
<name>A0A8H6ZKE8_PLEOS</name>
<protein>
    <submittedName>
        <fullName evidence="1">Uncharacterized protein</fullName>
    </submittedName>
</protein>
<evidence type="ECO:0000313" key="2">
    <source>
        <dbReference type="Proteomes" id="UP000623687"/>
    </source>
</evidence>
<sequence>MGQEALATEEEADEIAKRAAHDERHQAHIMVTRALSVGTATVWLKIRSYCTTKVVEARFCIEFANSEECTRFLHEDMRRLKLRHVSDEDTDVAVIGDILRALLPIHDDHRSAEKNALRRGIPESQFIDEYPEPETQLISHRGHHRPCCLSLSISLVFGSIICVDWSATTIPPTFPSPSGAFQSLNNLRVIFPSHDRNSSPQDDLTITISAGEMSFSTGTNPISLANGLTLSSAHRTVNINYINAIMGDAFIGTINGGNNGGRNNTNTSSTQATHACQRNNLELKVCCWPRLADVLRLRLSALSLSCLGKQNRQHVESLPAPRHDHSGGHSDISVGSAEKQCFLQLVGTEIELEILISILLYDACRIAANKLCVCVWVLRVENRTGVPISSASALQLPKSDNQTSVHAQRLPYRLLCHLLPLTRGPERCSISTV</sequence>
<dbReference type="EMBL" id="JACETU010000011">
    <property type="protein sequence ID" value="KAF7416451.1"/>
    <property type="molecule type" value="Genomic_DNA"/>
</dbReference>
<dbReference type="OrthoDB" id="10492845at2759"/>
<reference evidence="1" key="1">
    <citation type="submission" date="2019-07" db="EMBL/GenBank/DDBJ databases">
        <authorList>
            <person name="Palmer J.M."/>
        </authorList>
    </citation>
    <scope>NUCLEOTIDE SEQUENCE</scope>
    <source>
        <strain evidence="1">PC9</strain>
    </source>
</reference>
<accession>A0A8H6ZKE8</accession>
<dbReference type="GeneID" id="59372558"/>
<dbReference type="VEuPathDB" id="FungiDB:PC9H_002717"/>
<evidence type="ECO:0000313" key="1">
    <source>
        <dbReference type="EMBL" id="KAF7416451.1"/>
    </source>
</evidence>
<dbReference type="Proteomes" id="UP000623687">
    <property type="component" value="Unassembled WGS sequence"/>
</dbReference>
<dbReference type="RefSeq" id="XP_036625998.1">
    <property type="nucleotide sequence ID" value="XM_036772352.1"/>
</dbReference>
<proteinExistence type="predicted"/>
<comment type="caution">
    <text evidence="1">The sequence shown here is derived from an EMBL/GenBank/DDBJ whole genome shotgun (WGS) entry which is preliminary data.</text>
</comment>
<dbReference type="AlphaFoldDB" id="A0A8H6ZKE8"/>
<organism evidence="1 2">
    <name type="scientific">Pleurotus ostreatus</name>
    <name type="common">Oyster mushroom</name>
    <name type="synonym">White-rot fungus</name>
    <dbReference type="NCBI Taxonomy" id="5322"/>
    <lineage>
        <taxon>Eukaryota</taxon>
        <taxon>Fungi</taxon>
        <taxon>Dikarya</taxon>
        <taxon>Basidiomycota</taxon>
        <taxon>Agaricomycotina</taxon>
        <taxon>Agaricomycetes</taxon>
        <taxon>Agaricomycetidae</taxon>
        <taxon>Agaricales</taxon>
        <taxon>Pleurotineae</taxon>
        <taxon>Pleurotaceae</taxon>
        <taxon>Pleurotus</taxon>
    </lineage>
</organism>